<proteinExistence type="predicted"/>
<feature type="transmembrane region" description="Helical" evidence="16">
    <location>
        <begin position="550"/>
        <end position="579"/>
    </location>
</feature>
<evidence type="ECO:0000256" key="13">
    <source>
        <dbReference type="PIRSR" id="PIRSR000666-2"/>
    </source>
</evidence>
<keyword evidence="6" id="KW-0418">Kinase</keyword>
<dbReference type="PROSITE" id="PS50011">
    <property type="entry name" value="PROTEIN_KINASE_DOM"/>
    <property type="match status" value="1"/>
</dbReference>
<dbReference type="GO" id="GO:0005886">
    <property type="term" value="C:plasma membrane"/>
    <property type="evidence" value="ECO:0007669"/>
    <property type="project" value="InterPro"/>
</dbReference>
<evidence type="ECO:0000256" key="6">
    <source>
        <dbReference type="ARBA" id="ARBA00022777"/>
    </source>
</evidence>
<evidence type="ECO:0000256" key="8">
    <source>
        <dbReference type="ARBA" id="ARBA00022989"/>
    </source>
</evidence>
<dbReference type="InterPro" id="IPR027936">
    <property type="entry name" value="Eph_TM"/>
</dbReference>
<comment type="subcellular location">
    <subcellularLocation>
        <location evidence="1">Membrane</location>
        <topology evidence="1">Single-pass membrane protein</topology>
    </subcellularLocation>
</comment>
<evidence type="ECO:0000259" key="20">
    <source>
        <dbReference type="PROSITE" id="PS50853"/>
    </source>
</evidence>
<dbReference type="Gene3D" id="1.10.510.10">
    <property type="entry name" value="Transferase(Phosphotransferase) domain 1"/>
    <property type="match status" value="1"/>
</dbReference>
<dbReference type="InterPro" id="IPR020635">
    <property type="entry name" value="Tyr_kinase_cat_dom"/>
</dbReference>
<gene>
    <name evidence="21" type="ORF">LOD99_9475</name>
</gene>
<dbReference type="EMBL" id="JAKMXF010000362">
    <property type="protein sequence ID" value="KAI6646124.1"/>
    <property type="molecule type" value="Genomic_DNA"/>
</dbReference>
<feature type="domain" description="Fibronectin type-III" evidence="20">
    <location>
        <begin position="343"/>
        <end position="440"/>
    </location>
</feature>
<feature type="signal peptide" evidence="17">
    <location>
        <begin position="1"/>
        <end position="23"/>
    </location>
</feature>
<dbReference type="InterPro" id="IPR003961">
    <property type="entry name" value="FN3_dom"/>
</dbReference>
<keyword evidence="14" id="KW-1015">Disulfide bond</keyword>
<dbReference type="GO" id="GO:0005005">
    <property type="term" value="F:transmembrane-ephrin receptor activity"/>
    <property type="evidence" value="ECO:0007669"/>
    <property type="project" value="TreeGrafter"/>
</dbReference>
<keyword evidence="17" id="KW-0732">Signal</keyword>
<dbReference type="Pfam" id="PF07714">
    <property type="entry name" value="PK_Tyr_Ser-Thr"/>
    <property type="match status" value="1"/>
</dbReference>
<reference evidence="21 22" key="1">
    <citation type="journal article" date="2023" name="BMC Biol.">
        <title>The compact genome of the sponge Oopsacas minuta (Hexactinellida) is lacking key metazoan core genes.</title>
        <authorList>
            <person name="Santini S."/>
            <person name="Schenkelaars Q."/>
            <person name="Jourda C."/>
            <person name="Duchesne M."/>
            <person name="Belahbib H."/>
            <person name="Rocher C."/>
            <person name="Selva M."/>
            <person name="Riesgo A."/>
            <person name="Vervoort M."/>
            <person name="Leys S.P."/>
            <person name="Kodjabachian L."/>
            <person name="Le Bivic A."/>
            <person name="Borchiellini C."/>
            <person name="Claverie J.M."/>
            <person name="Renard E."/>
        </authorList>
    </citation>
    <scope>NUCLEOTIDE SEQUENCE [LARGE SCALE GENOMIC DNA]</scope>
    <source>
        <strain evidence="21">SPO-2</strain>
    </source>
</reference>
<keyword evidence="5 13" id="KW-0547">Nucleotide-binding</keyword>
<evidence type="ECO:0000313" key="22">
    <source>
        <dbReference type="Proteomes" id="UP001165289"/>
    </source>
</evidence>
<dbReference type="InterPro" id="IPR050449">
    <property type="entry name" value="Ephrin_rcpt_TKs"/>
</dbReference>
<dbReference type="SUPFAM" id="SSF49265">
    <property type="entry name" value="Fibronectin type III"/>
    <property type="match status" value="1"/>
</dbReference>
<evidence type="ECO:0000256" key="16">
    <source>
        <dbReference type="SAM" id="Phobius"/>
    </source>
</evidence>
<keyword evidence="9 16" id="KW-0472">Membrane</keyword>
<keyword evidence="22" id="KW-1185">Reference proteome</keyword>
<dbReference type="FunFam" id="1.10.510.10:FF:000554">
    <property type="entry name" value="Predicted protein"/>
    <property type="match status" value="1"/>
</dbReference>
<dbReference type="AlphaFoldDB" id="A0AAV7JBK7"/>
<feature type="chain" id="PRO_5043496416" description="receptor protein-tyrosine kinase" evidence="17">
    <location>
        <begin position="24"/>
        <end position="978"/>
    </location>
</feature>
<dbReference type="InterPro" id="IPR013761">
    <property type="entry name" value="SAM/pointed_sf"/>
</dbReference>
<keyword evidence="7 13" id="KW-0067">ATP-binding</keyword>
<dbReference type="PIRSF" id="PIRSF000666">
    <property type="entry name" value="TyrPK_ephrin_receptor"/>
    <property type="match status" value="1"/>
</dbReference>
<organism evidence="21 22">
    <name type="scientific">Oopsacas minuta</name>
    <dbReference type="NCBI Taxonomy" id="111878"/>
    <lineage>
        <taxon>Eukaryota</taxon>
        <taxon>Metazoa</taxon>
        <taxon>Porifera</taxon>
        <taxon>Hexactinellida</taxon>
        <taxon>Hexasterophora</taxon>
        <taxon>Lyssacinosida</taxon>
        <taxon>Leucopsacidae</taxon>
        <taxon>Oopsacas</taxon>
    </lineage>
</organism>
<dbReference type="PROSITE" id="PS00109">
    <property type="entry name" value="PROTEIN_KINASE_TYR"/>
    <property type="match status" value="1"/>
</dbReference>
<evidence type="ECO:0000256" key="5">
    <source>
        <dbReference type="ARBA" id="ARBA00022741"/>
    </source>
</evidence>
<dbReference type="Pfam" id="PF14575">
    <property type="entry name" value="EphA2_TM"/>
    <property type="match status" value="1"/>
</dbReference>
<evidence type="ECO:0000256" key="1">
    <source>
        <dbReference type="ARBA" id="ARBA00004167"/>
    </source>
</evidence>
<dbReference type="SMART" id="SM00454">
    <property type="entry name" value="SAM"/>
    <property type="match status" value="1"/>
</dbReference>
<keyword evidence="8 16" id="KW-1133">Transmembrane helix</keyword>
<evidence type="ECO:0000259" key="18">
    <source>
        <dbReference type="PROSITE" id="PS50011"/>
    </source>
</evidence>
<sequence>MLDKIFKIFLLILTSYIVQESTATDCGTVAPDNTVLILNSRTYHTPGNQIRPFAIPGWDIIDKDNISYVVIGNVIPFGWELLDNPGDCSPHYSACPKGPISPDPLEMNWLVTRYYVTEASNIVLRIRCTSVIEPIIDCRTAITAHYYESNQNLTNVSSLLDQFKPTQLSINNLTNDGYMYFSFSKTQSGFFIGFLNKIPCVNVESFYFYYFECPAVTTAKYSINATLAPSLTNQPLVIPHTPTSTCPDRSQPVATPVSFQCYANGTWILPEDLCVCVAGAEYVNMSCSYCSLNSYKIESGDHLCTDCPLNSSTGGNTSATECICDVGWYRGVGEGVMLSCGMSPSAVRNLRINRTESELVAEWDVPTNFGNRKKISYRMDLYETITGNIVITEFVFPETEYDLVSMVSGSTEYRIMVTSQNSISAVSNVYNSVSLTFLSSFPTQSTLTYSDNNLTWTYTLYAVSEYQFKLSYNQMVTGNIVVLNVNSSTCQDMGDSVRICQILISDLNISTEVMLSLLNSSGPNSDIISQSFTVVLPTLPIPAAFDIMEIIYYFVIPIAGCLVITLLLLILISCCVICCCRRSRNYSIKPKDNEMIPLQSQLYQDPSLYEDLNKAVRALAKEIHPDEIEKESIIGVGEFGDVWKGYLTRNNQKMPVALKILKPASTEKSKDDFFKEASVMGQFSHPNVIFLYGVTLKKPIMIVTPFMENGSLDNYLVTNMNNIPFKELVAICYGVSRGMVYLSLLGYVHRDLAARNILVDTDLTPKITDFGLSRETEENYYRVQTGGKIPVRWTAPEAILYRKFNTTSDMWSFGVLMWEVMSFGQVPYGDTENLTIMEELQKGYRLPVPDRCPSVIYNLMLNCWNDNPNHRPSFTNIQQSLLQIIEANKTRPNSAIVKLNTQNPLNHTTLDSWLTSLKLEKYALNFRENGYSQISSAWHMSDAELFKIGIIPAGHRNKIMSSIHRANSQLCFTYSVPL</sequence>
<evidence type="ECO:0000256" key="17">
    <source>
        <dbReference type="SAM" id="SignalP"/>
    </source>
</evidence>
<evidence type="ECO:0000256" key="15">
    <source>
        <dbReference type="PROSITE-ProRule" id="PRU10141"/>
    </source>
</evidence>
<dbReference type="Pfam" id="PF00536">
    <property type="entry name" value="SAM_1"/>
    <property type="match status" value="1"/>
</dbReference>
<dbReference type="Gene3D" id="3.30.200.20">
    <property type="entry name" value="Phosphorylase Kinase, domain 1"/>
    <property type="match status" value="1"/>
</dbReference>
<dbReference type="PANTHER" id="PTHR46877:SF14">
    <property type="entry name" value="RECEPTOR PROTEIN-TYROSINE KINASE"/>
    <property type="match status" value="1"/>
</dbReference>
<evidence type="ECO:0000313" key="21">
    <source>
        <dbReference type="EMBL" id="KAI6646124.1"/>
    </source>
</evidence>
<dbReference type="PROSITE" id="PS50105">
    <property type="entry name" value="SAM_DOMAIN"/>
    <property type="match status" value="1"/>
</dbReference>
<evidence type="ECO:0000256" key="14">
    <source>
        <dbReference type="PIRSR" id="PIRSR000666-3"/>
    </source>
</evidence>
<dbReference type="Gene3D" id="1.10.150.50">
    <property type="entry name" value="Transcription Factor, Ets-1"/>
    <property type="match status" value="1"/>
</dbReference>
<dbReference type="SMART" id="SM00219">
    <property type="entry name" value="TyrKc"/>
    <property type="match status" value="1"/>
</dbReference>
<dbReference type="SUPFAM" id="SSF47769">
    <property type="entry name" value="SAM/Pointed domain"/>
    <property type="match status" value="1"/>
</dbReference>
<feature type="binding site" evidence="13">
    <location>
        <begin position="634"/>
        <end position="642"/>
    </location>
    <ligand>
        <name>ATP</name>
        <dbReference type="ChEBI" id="CHEBI:30616"/>
    </ligand>
</feature>
<protein>
    <recommendedName>
        <fullName evidence="2">receptor protein-tyrosine kinase</fullName>
        <ecNumber evidence="2">2.7.10.1</ecNumber>
    </recommendedName>
</protein>
<feature type="domain" description="SAM" evidence="19">
    <location>
        <begin position="905"/>
        <end position="969"/>
    </location>
</feature>
<dbReference type="PRINTS" id="PR00109">
    <property type="entry name" value="TYRKINASE"/>
</dbReference>
<evidence type="ECO:0000256" key="12">
    <source>
        <dbReference type="PIRSR" id="PIRSR000666-1"/>
    </source>
</evidence>
<dbReference type="InterPro" id="IPR001660">
    <property type="entry name" value="SAM"/>
</dbReference>
<dbReference type="InterPro" id="IPR001245">
    <property type="entry name" value="Ser-Thr/Tyr_kinase_cat_dom"/>
</dbReference>
<accession>A0AAV7JBK7</accession>
<dbReference type="CDD" id="cd00192">
    <property type="entry name" value="PTKc"/>
    <property type="match status" value="1"/>
</dbReference>
<keyword evidence="4 16" id="KW-0812">Transmembrane</keyword>
<evidence type="ECO:0000256" key="2">
    <source>
        <dbReference type="ARBA" id="ARBA00011902"/>
    </source>
</evidence>
<dbReference type="EC" id="2.7.10.1" evidence="2"/>
<dbReference type="InterPro" id="IPR036116">
    <property type="entry name" value="FN3_sf"/>
</dbReference>
<feature type="active site" description="Proton acceptor" evidence="12">
    <location>
        <position position="751"/>
    </location>
</feature>
<dbReference type="SUPFAM" id="SSF56112">
    <property type="entry name" value="Protein kinase-like (PK-like)"/>
    <property type="match status" value="1"/>
</dbReference>
<feature type="disulfide bond" evidence="14">
    <location>
        <begin position="128"/>
        <end position="138"/>
    </location>
</feature>
<keyword evidence="10" id="KW-0829">Tyrosine-protein kinase</keyword>
<feature type="binding site" evidence="13 15">
    <location>
        <position position="659"/>
    </location>
    <ligand>
        <name>ATP</name>
        <dbReference type="ChEBI" id="CHEBI:30616"/>
    </ligand>
</feature>
<evidence type="ECO:0000256" key="4">
    <source>
        <dbReference type="ARBA" id="ARBA00022692"/>
    </source>
</evidence>
<dbReference type="InterPro" id="IPR000719">
    <property type="entry name" value="Prot_kinase_dom"/>
</dbReference>
<dbReference type="InterPro" id="IPR008266">
    <property type="entry name" value="Tyr_kinase_AS"/>
</dbReference>
<dbReference type="InterPro" id="IPR017441">
    <property type="entry name" value="Protein_kinase_ATP_BS"/>
</dbReference>
<dbReference type="PROSITE" id="PS50853">
    <property type="entry name" value="FN3"/>
    <property type="match status" value="1"/>
</dbReference>
<dbReference type="InterPro" id="IPR016257">
    <property type="entry name" value="Tyr_kinase_ephrin_rcpt"/>
</dbReference>
<comment type="caution">
    <text evidence="21">The sequence shown here is derived from an EMBL/GenBank/DDBJ whole genome shotgun (WGS) entry which is preliminary data.</text>
</comment>
<feature type="domain" description="Protein kinase" evidence="18">
    <location>
        <begin position="628"/>
        <end position="882"/>
    </location>
</feature>
<dbReference type="PROSITE" id="PS00107">
    <property type="entry name" value="PROTEIN_KINASE_ATP"/>
    <property type="match status" value="1"/>
</dbReference>
<dbReference type="GO" id="GO:0005524">
    <property type="term" value="F:ATP binding"/>
    <property type="evidence" value="ECO:0007669"/>
    <property type="project" value="UniProtKB-UniRule"/>
</dbReference>
<evidence type="ECO:0000256" key="10">
    <source>
        <dbReference type="ARBA" id="ARBA00023137"/>
    </source>
</evidence>
<evidence type="ECO:0000259" key="19">
    <source>
        <dbReference type="PROSITE" id="PS50105"/>
    </source>
</evidence>
<evidence type="ECO:0000256" key="9">
    <source>
        <dbReference type="ARBA" id="ARBA00023136"/>
    </source>
</evidence>
<dbReference type="Proteomes" id="UP001165289">
    <property type="component" value="Unassembled WGS sequence"/>
</dbReference>
<evidence type="ECO:0000256" key="7">
    <source>
        <dbReference type="ARBA" id="ARBA00022840"/>
    </source>
</evidence>
<name>A0AAV7JBK7_9METZ</name>
<evidence type="ECO:0000256" key="11">
    <source>
        <dbReference type="ARBA" id="ARBA00023170"/>
    </source>
</evidence>
<dbReference type="Gene3D" id="2.10.50.10">
    <property type="entry name" value="Tumor Necrosis Factor Receptor, subunit A, domain 2"/>
    <property type="match status" value="1"/>
</dbReference>
<dbReference type="PANTHER" id="PTHR46877">
    <property type="entry name" value="EPH RECEPTOR A5"/>
    <property type="match status" value="1"/>
</dbReference>
<keyword evidence="11 21" id="KW-0675">Receptor</keyword>
<dbReference type="InterPro" id="IPR011009">
    <property type="entry name" value="Kinase-like_dom_sf"/>
</dbReference>
<evidence type="ECO:0000256" key="3">
    <source>
        <dbReference type="ARBA" id="ARBA00022679"/>
    </source>
</evidence>
<keyword evidence="3" id="KW-0808">Transferase</keyword>